<proteinExistence type="predicted"/>
<dbReference type="RefSeq" id="WP_041475713.1">
    <property type="nucleotide sequence ID" value="NC_016830.1"/>
</dbReference>
<evidence type="ECO:0000313" key="2">
    <source>
        <dbReference type="Proteomes" id="UP000235315"/>
    </source>
</evidence>
<name>A0ABN5G2G9_PSEO1</name>
<reference evidence="1 2" key="1">
    <citation type="submission" date="2018-01" db="EMBL/GenBank/DDBJ databases">
        <title>Tropical forage species Digitaria eriantha prevents oxidative stress under low temperature conditions by the incorporation of polyhydroxybutyrate-producing endophytic bacteria.</title>
        <authorList>
            <person name="Stritzler M."/>
            <person name="Ayub N."/>
        </authorList>
    </citation>
    <scope>NUCLEOTIDE SEQUENCE [LARGE SCALE GENOMIC DNA]</scope>
    <source>
        <strain evidence="1 2">FR1</strain>
    </source>
</reference>
<protein>
    <submittedName>
        <fullName evidence="1">DUF4225 domain-containing protein</fullName>
    </submittedName>
</protein>
<dbReference type="EMBL" id="CP025738">
    <property type="protein sequence ID" value="AUO44705.1"/>
    <property type="molecule type" value="Genomic_DNA"/>
</dbReference>
<organism evidence="1 2">
    <name type="scientific">Pseudomonas ogarae (strain DSM 112162 / CECT 30235 / F113)</name>
    <dbReference type="NCBI Taxonomy" id="1114970"/>
    <lineage>
        <taxon>Bacteria</taxon>
        <taxon>Pseudomonadati</taxon>
        <taxon>Pseudomonadota</taxon>
        <taxon>Gammaproteobacteria</taxon>
        <taxon>Pseudomonadales</taxon>
        <taxon>Pseudomonadaceae</taxon>
        <taxon>Pseudomonas</taxon>
    </lineage>
</organism>
<sequence>MVGLSNELEWADAQRDKGLFNYSFTDSVMDAATRDVIPVVSDTTAVVGGGVGAYAGFTLCGTVAGCVFGGPMVVFGVGNVEEGTTGFYNHFTSDKGSYNHVKQVFDKIPGGYGPLIYSGADLALSVGSGFVKVPLKMGGWMV</sequence>
<accession>A0ABN5G2G9</accession>
<gene>
    <name evidence="1" type="ORF">C1C98_04265</name>
</gene>
<dbReference type="Proteomes" id="UP000235315">
    <property type="component" value="Chromosome"/>
</dbReference>
<evidence type="ECO:0000313" key="1">
    <source>
        <dbReference type="EMBL" id="AUO44705.1"/>
    </source>
</evidence>
<keyword evidence="2" id="KW-1185">Reference proteome</keyword>